<evidence type="ECO:0000256" key="8">
    <source>
        <dbReference type="ARBA" id="ARBA00022741"/>
    </source>
</evidence>
<keyword evidence="11 13" id="KW-0443">Lipid metabolism</keyword>
<evidence type="ECO:0000256" key="10">
    <source>
        <dbReference type="ARBA" id="ARBA00022840"/>
    </source>
</evidence>
<evidence type="ECO:0000256" key="6">
    <source>
        <dbReference type="ARBA" id="ARBA00022556"/>
    </source>
</evidence>
<dbReference type="UniPathway" id="UPA00359">
    <property type="reaction ID" value="UER00482"/>
</dbReference>
<protein>
    <recommendedName>
        <fullName evidence="4 13">Tetraacyldisaccharide 4'-kinase</fullName>
        <ecNumber evidence="3 13">2.7.1.130</ecNumber>
    </recommendedName>
    <alternativeName>
        <fullName evidence="12 13">Lipid A 4'-kinase</fullName>
    </alternativeName>
</protein>
<keyword evidence="6 13" id="KW-0441">Lipid A biosynthesis</keyword>
<organism evidence="14 15">
    <name type="scientific">Pistricoccus aurantiacus</name>
    <dbReference type="NCBI Taxonomy" id="1883414"/>
    <lineage>
        <taxon>Bacteria</taxon>
        <taxon>Pseudomonadati</taxon>
        <taxon>Pseudomonadota</taxon>
        <taxon>Gammaproteobacteria</taxon>
        <taxon>Oceanospirillales</taxon>
        <taxon>Halomonadaceae</taxon>
        <taxon>Pistricoccus</taxon>
    </lineage>
</organism>
<dbReference type="KEGG" id="paur:FGL86_14490"/>
<keyword evidence="7 13" id="KW-0808">Transferase</keyword>
<evidence type="ECO:0000313" key="14">
    <source>
        <dbReference type="EMBL" id="QEA40167.1"/>
    </source>
</evidence>
<dbReference type="AlphaFoldDB" id="A0A5B8SVM5"/>
<name>A0A5B8SVM5_9GAMM</name>
<proteinExistence type="inferred from homology"/>
<evidence type="ECO:0000313" key="15">
    <source>
        <dbReference type="Proteomes" id="UP000321272"/>
    </source>
</evidence>
<evidence type="ECO:0000256" key="5">
    <source>
        <dbReference type="ARBA" id="ARBA00022516"/>
    </source>
</evidence>
<dbReference type="EC" id="2.7.1.130" evidence="3 13"/>
<dbReference type="Pfam" id="PF02606">
    <property type="entry name" value="LpxK"/>
    <property type="match status" value="1"/>
</dbReference>
<dbReference type="GO" id="GO:0009029">
    <property type="term" value="F:lipid-A 4'-kinase activity"/>
    <property type="evidence" value="ECO:0007669"/>
    <property type="project" value="UniProtKB-UniRule"/>
</dbReference>
<keyword evidence="10 13" id="KW-0067">ATP-binding</keyword>
<dbReference type="RefSeq" id="WP_147185255.1">
    <property type="nucleotide sequence ID" value="NZ_CP042382.1"/>
</dbReference>
<dbReference type="PANTHER" id="PTHR42724">
    <property type="entry name" value="TETRAACYLDISACCHARIDE 4'-KINASE"/>
    <property type="match status" value="1"/>
</dbReference>
<evidence type="ECO:0000256" key="13">
    <source>
        <dbReference type="HAMAP-Rule" id="MF_00409"/>
    </source>
</evidence>
<evidence type="ECO:0000256" key="9">
    <source>
        <dbReference type="ARBA" id="ARBA00022777"/>
    </source>
</evidence>
<dbReference type="InterPro" id="IPR027417">
    <property type="entry name" value="P-loop_NTPase"/>
</dbReference>
<dbReference type="NCBIfam" id="TIGR00682">
    <property type="entry name" value="lpxK"/>
    <property type="match status" value="1"/>
</dbReference>
<evidence type="ECO:0000256" key="7">
    <source>
        <dbReference type="ARBA" id="ARBA00022679"/>
    </source>
</evidence>
<evidence type="ECO:0000256" key="1">
    <source>
        <dbReference type="ARBA" id="ARBA00002274"/>
    </source>
</evidence>
<comment type="pathway">
    <text evidence="2 13">Glycolipid biosynthesis; lipid IV(A) biosynthesis; lipid IV(A) from (3R)-3-hydroxytetradecanoyl-[acyl-carrier-protein] and UDP-N-acetyl-alpha-D-glucosamine: step 6/6.</text>
</comment>
<dbReference type="Proteomes" id="UP000321272">
    <property type="component" value="Chromosome"/>
</dbReference>
<dbReference type="GO" id="GO:0009245">
    <property type="term" value="P:lipid A biosynthetic process"/>
    <property type="evidence" value="ECO:0007669"/>
    <property type="project" value="UniProtKB-UniRule"/>
</dbReference>
<comment type="similarity">
    <text evidence="13">Belongs to the LpxK family.</text>
</comment>
<keyword evidence="15" id="KW-1185">Reference proteome</keyword>
<keyword evidence="9 13" id="KW-0418">Kinase</keyword>
<evidence type="ECO:0000256" key="2">
    <source>
        <dbReference type="ARBA" id="ARBA00004870"/>
    </source>
</evidence>
<dbReference type="SUPFAM" id="SSF52540">
    <property type="entry name" value="P-loop containing nucleoside triphosphate hydrolases"/>
    <property type="match status" value="1"/>
</dbReference>
<dbReference type="GO" id="GO:0005886">
    <property type="term" value="C:plasma membrane"/>
    <property type="evidence" value="ECO:0007669"/>
    <property type="project" value="TreeGrafter"/>
</dbReference>
<reference evidence="14 15" key="1">
    <citation type="submission" date="2019-06" db="EMBL/GenBank/DDBJ databases">
        <title>Genome analyses of bacteria isolated from kimchi.</title>
        <authorList>
            <person name="Lee S."/>
            <person name="Ahn S."/>
            <person name="Roh S."/>
        </authorList>
    </citation>
    <scope>NUCLEOTIDE SEQUENCE [LARGE SCALE GENOMIC DNA]</scope>
    <source>
        <strain evidence="14 15">CBA4606</strain>
    </source>
</reference>
<dbReference type="GO" id="GO:0009244">
    <property type="term" value="P:lipopolysaccharide core region biosynthetic process"/>
    <property type="evidence" value="ECO:0007669"/>
    <property type="project" value="TreeGrafter"/>
</dbReference>
<gene>
    <name evidence="13" type="primary">lpxK</name>
    <name evidence="14" type="ORF">FGL86_14490</name>
</gene>
<accession>A0A5B8SVM5</accession>
<dbReference type="EMBL" id="CP042382">
    <property type="protein sequence ID" value="QEA40167.1"/>
    <property type="molecule type" value="Genomic_DNA"/>
</dbReference>
<keyword evidence="5 13" id="KW-0444">Lipid biosynthesis</keyword>
<keyword evidence="8 13" id="KW-0547">Nucleotide-binding</keyword>
<dbReference type="GO" id="GO:0005524">
    <property type="term" value="F:ATP binding"/>
    <property type="evidence" value="ECO:0007669"/>
    <property type="project" value="UniProtKB-UniRule"/>
</dbReference>
<dbReference type="InterPro" id="IPR003758">
    <property type="entry name" value="LpxK"/>
</dbReference>
<evidence type="ECO:0000256" key="4">
    <source>
        <dbReference type="ARBA" id="ARBA00016436"/>
    </source>
</evidence>
<evidence type="ECO:0000256" key="12">
    <source>
        <dbReference type="ARBA" id="ARBA00029757"/>
    </source>
</evidence>
<comment type="catalytic activity">
    <reaction evidence="13">
        <text>a lipid A disaccharide + ATP = a lipid IVA + ADP + H(+)</text>
        <dbReference type="Rhea" id="RHEA:67840"/>
        <dbReference type="ChEBI" id="CHEBI:15378"/>
        <dbReference type="ChEBI" id="CHEBI:30616"/>
        <dbReference type="ChEBI" id="CHEBI:176343"/>
        <dbReference type="ChEBI" id="CHEBI:176425"/>
        <dbReference type="ChEBI" id="CHEBI:456216"/>
        <dbReference type="EC" id="2.7.1.130"/>
    </reaction>
</comment>
<dbReference type="PANTHER" id="PTHR42724:SF1">
    <property type="entry name" value="TETRAACYLDISACCHARIDE 4'-KINASE, MITOCHONDRIAL-RELATED"/>
    <property type="match status" value="1"/>
</dbReference>
<comment type="caution">
    <text evidence="13">Lacks conserved residue(s) required for the propagation of feature annotation.</text>
</comment>
<dbReference type="HAMAP" id="MF_00409">
    <property type="entry name" value="LpxK"/>
    <property type="match status" value="1"/>
</dbReference>
<comment type="function">
    <text evidence="1 13">Transfers the gamma-phosphate of ATP to the 4'-position of a tetraacyldisaccharide 1-phosphate intermediate (termed DS-1-P) to form tetraacyldisaccharide 1,4'-bis-phosphate (lipid IVA).</text>
</comment>
<sequence>MSLEDRIVAAWYREARWLKLFRPLSILYRYFVNRRRQHYHKGKKTVWRAPVPVIVVGNITVGGTGKSPLVAWLARFLKERGWRPGILSRGYGGRSEVYPLLVTDTTAVEACGDEPAMLAAQTGAPVMVDPDRPRGARRLLEENCNILLSDDGLQHLALGRDIELVVVDGERGFGNRRCLPEGPLREPLSRLATVDALIVNGKPRVPPSENYFTMALVPIRWRYLRDDSIRPVTPLPFAREVHAVAGIGNPARFFATLDALGLEPVVHGFADHHRYRPQDLQFDGTPDQSAMPIVMTAKDAVKCRGFADERYWALEIEAQPNQAFIDWLSRRLDMLTQQCER</sequence>
<evidence type="ECO:0000256" key="11">
    <source>
        <dbReference type="ARBA" id="ARBA00023098"/>
    </source>
</evidence>
<dbReference type="OrthoDB" id="9766423at2"/>
<evidence type="ECO:0000256" key="3">
    <source>
        <dbReference type="ARBA" id="ARBA00012071"/>
    </source>
</evidence>